<feature type="transmembrane region" description="Helical" evidence="1">
    <location>
        <begin position="7"/>
        <end position="27"/>
    </location>
</feature>
<name>A0A812DW24_ACAPH</name>
<sequence length="155" mass="18322">MFFLYPAMFFSNSFVHNVFFAFIHPNFNTTSFLFFISFNHRLFTFHPCSFIFLFLYYSLLAPSIDSKHSIFITSSFLFLLLFFFISCFHSFFYLSLLLLLHCPAFILLSCSTPFNHDKLTRTYAVFAFPQNALHAIRMLPALQPIDKLTWKDARN</sequence>
<evidence type="ECO:0000313" key="2">
    <source>
        <dbReference type="EMBL" id="CAE1309913.1"/>
    </source>
</evidence>
<accession>A0A812DW24</accession>
<gene>
    <name evidence="2" type="ORF">SPHA_61570</name>
</gene>
<protein>
    <submittedName>
        <fullName evidence="2">Uncharacterized protein</fullName>
    </submittedName>
</protein>
<keyword evidence="1" id="KW-0812">Transmembrane</keyword>
<keyword evidence="1" id="KW-0472">Membrane</keyword>
<evidence type="ECO:0000313" key="3">
    <source>
        <dbReference type="Proteomes" id="UP000597762"/>
    </source>
</evidence>
<dbReference type="Proteomes" id="UP000597762">
    <property type="component" value="Unassembled WGS sequence"/>
</dbReference>
<evidence type="ECO:0000256" key="1">
    <source>
        <dbReference type="SAM" id="Phobius"/>
    </source>
</evidence>
<comment type="caution">
    <text evidence="2">The sequence shown here is derived from an EMBL/GenBank/DDBJ whole genome shotgun (WGS) entry which is preliminary data.</text>
</comment>
<keyword evidence="3" id="KW-1185">Reference proteome</keyword>
<organism evidence="2 3">
    <name type="scientific">Acanthosepion pharaonis</name>
    <name type="common">Pharaoh cuttlefish</name>
    <name type="synonym">Sepia pharaonis</name>
    <dbReference type="NCBI Taxonomy" id="158019"/>
    <lineage>
        <taxon>Eukaryota</taxon>
        <taxon>Metazoa</taxon>
        <taxon>Spiralia</taxon>
        <taxon>Lophotrochozoa</taxon>
        <taxon>Mollusca</taxon>
        <taxon>Cephalopoda</taxon>
        <taxon>Coleoidea</taxon>
        <taxon>Decapodiformes</taxon>
        <taxon>Sepiida</taxon>
        <taxon>Sepiina</taxon>
        <taxon>Sepiidae</taxon>
        <taxon>Acanthosepion</taxon>
    </lineage>
</organism>
<dbReference type="EMBL" id="CAHIKZ030004366">
    <property type="protein sequence ID" value="CAE1309913.1"/>
    <property type="molecule type" value="Genomic_DNA"/>
</dbReference>
<reference evidence="2" key="1">
    <citation type="submission" date="2021-01" db="EMBL/GenBank/DDBJ databases">
        <authorList>
            <person name="Li R."/>
            <person name="Bekaert M."/>
        </authorList>
    </citation>
    <scope>NUCLEOTIDE SEQUENCE</scope>
    <source>
        <strain evidence="2">Farmed</strain>
    </source>
</reference>
<feature type="transmembrane region" description="Helical" evidence="1">
    <location>
        <begin position="33"/>
        <end position="57"/>
    </location>
</feature>
<proteinExistence type="predicted"/>
<dbReference type="AlphaFoldDB" id="A0A812DW24"/>
<keyword evidence="1" id="KW-1133">Transmembrane helix</keyword>